<evidence type="ECO:0000256" key="1">
    <source>
        <dbReference type="SAM" id="MobiDB-lite"/>
    </source>
</evidence>
<dbReference type="OrthoDB" id="2788844at2759"/>
<dbReference type="InterPro" id="IPR036047">
    <property type="entry name" value="F-box-like_dom_sf"/>
</dbReference>
<dbReference type="Proteomes" id="UP000724874">
    <property type="component" value="Unassembled WGS sequence"/>
</dbReference>
<evidence type="ECO:0000259" key="2">
    <source>
        <dbReference type="Pfam" id="PF00646"/>
    </source>
</evidence>
<dbReference type="Gene3D" id="1.20.1280.50">
    <property type="match status" value="1"/>
</dbReference>
<evidence type="ECO:0000313" key="3">
    <source>
        <dbReference type="EMBL" id="KAF8887273.1"/>
    </source>
</evidence>
<dbReference type="Pfam" id="PF00646">
    <property type="entry name" value="F-box"/>
    <property type="match status" value="1"/>
</dbReference>
<feature type="domain" description="F-box" evidence="2">
    <location>
        <begin position="22"/>
        <end position="55"/>
    </location>
</feature>
<keyword evidence="4" id="KW-1185">Reference proteome</keyword>
<dbReference type="CDD" id="cd09917">
    <property type="entry name" value="F-box_SF"/>
    <property type="match status" value="1"/>
</dbReference>
<dbReference type="SUPFAM" id="SSF81383">
    <property type="entry name" value="F-box domain"/>
    <property type="match status" value="1"/>
</dbReference>
<dbReference type="EMBL" id="JADNYJ010000091">
    <property type="protein sequence ID" value="KAF8887273.1"/>
    <property type="molecule type" value="Genomic_DNA"/>
</dbReference>
<reference evidence="3" key="1">
    <citation type="submission" date="2020-11" db="EMBL/GenBank/DDBJ databases">
        <authorList>
            <consortium name="DOE Joint Genome Institute"/>
            <person name="Ahrendt S."/>
            <person name="Riley R."/>
            <person name="Andreopoulos W."/>
            <person name="LaButti K."/>
            <person name="Pangilinan J."/>
            <person name="Ruiz-duenas F.J."/>
            <person name="Barrasa J.M."/>
            <person name="Sanchez-Garcia M."/>
            <person name="Camarero S."/>
            <person name="Miyauchi S."/>
            <person name="Serrano A."/>
            <person name="Linde D."/>
            <person name="Babiker R."/>
            <person name="Drula E."/>
            <person name="Ayuso-Fernandez I."/>
            <person name="Pacheco R."/>
            <person name="Padilla G."/>
            <person name="Ferreira P."/>
            <person name="Barriuso J."/>
            <person name="Kellner H."/>
            <person name="Castanera R."/>
            <person name="Alfaro M."/>
            <person name="Ramirez L."/>
            <person name="Pisabarro A.G."/>
            <person name="Kuo A."/>
            <person name="Tritt A."/>
            <person name="Lipzen A."/>
            <person name="He G."/>
            <person name="Yan M."/>
            <person name="Ng V."/>
            <person name="Cullen D."/>
            <person name="Martin F."/>
            <person name="Rosso M.-N."/>
            <person name="Henrissat B."/>
            <person name="Hibbett D."/>
            <person name="Martinez A.T."/>
            <person name="Grigoriev I.V."/>
        </authorList>
    </citation>
    <scope>NUCLEOTIDE SEQUENCE</scope>
    <source>
        <strain evidence="3">AH 44721</strain>
    </source>
</reference>
<sequence length="253" mass="29863">MKASGMVIIQQASSHLNDCPFDKFPVEVFFHCLKFMPLESLILCRTVCKEWRHLVLAYADKEPDRRRLLELFESIAKTSLPMPCFRPHFDRKAYMDELLAQKPEPVIPEAFRLWVLEWPAYAVRVHQWPDNPPVVFIHSPDLIQLPHLQSIRLLSIQEVTRHYAFHNTWLILDEDPQNFGRVLVSRRTYDDEKLSDEPEDSGDDPKAQYKVDSQVEIYDDWIHYQKTLWEQGDGFERIPIPDLTEYSSDSYSD</sequence>
<organism evidence="3 4">
    <name type="scientific">Gymnopilus junonius</name>
    <name type="common">Spectacular rustgill mushroom</name>
    <name type="synonym">Gymnopilus spectabilis subsp. junonius</name>
    <dbReference type="NCBI Taxonomy" id="109634"/>
    <lineage>
        <taxon>Eukaryota</taxon>
        <taxon>Fungi</taxon>
        <taxon>Dikarya</taxon>
        <taxon>Basidiomycota</taxon>
        <taxon>Agaricomycotina</taxon>
        <taxon>Agaricomycetes</taxon>
        <taxon>Agaricomycetidae</taxon>
        <taxon>Agaricales</taxon>
        <taxon>Agaricineae</taxon>
        <taxon>Hymenogastraceae</taxon>
        <taxon>Gymnopilus</taxon>
    </lineage>
</organism>
<feature type="region of interest" description="Disordered" evidence="1">
    <location>
        <begin position="190"/>
        <end position="209"/>
    </location>
</feature>
<evidence type="ECO:0000313" key="4">
    <source>
        <dbReference type="Proteomes" id="UP000724874"/>
    </source>
</evidence>
<dbReference type="AlphaFoldDB" id="A0A9P5NGR6"/>
<comment type="caution">
    <text evidence="3">The sequence shown here is derived from an EMBL/GenBank/DDBJ whole genome shotgun (WGS) entry which is preliminary data.</text>
</comment>
<gene>
    <name evidence="3" type="ORF">CPB84DRAFT_1787025</name>
</gene>
<proteinExistence type="predicted"/>
<name>A0A9P5NGR6_GYMJU</name>
<dbReference type="InterPro" id="IPR001810">
    <property type="entry name" value="F-box_dom"/>
</dbReference>
<accession>A0A9P5NGR6</accession>
<protein>
    <recommendedName>
        <fullName evidence="2">F-box domain-containing protein</fullName>
    </recommendedName>
</protein>